<dbReference type="RefSeq" id="WP_208258185.1">
    <property type="nucleotide sequence ID" value="NZ_JAGEOJ010000010.1"/>
</dbReference>
<accession>A0A939TBK9</accession>
<keyword evidence="2" id="KW-0804">Transcription</keyword>
<dbReference type="AlphaFoldDB" id="A0A939TBK9"/>
<feature type="compositionally biased region" description="Pro residues" evidence="3">
    <location>
        <begin position="102"/>
        <end position="113"/>
    </location>
</feature>
<name>A0A939TBK9_9ACTN</name>
<keyword evidence="4" id="KW-1133">Transmembrane helix</keyword>
<feature type="compositionally biased region" description="Low complexity" evidence="3">
    <location>
        <begin position="90"/>
        <end position="101"/>
    </location>
</feature>
<evidence type="ECO:0000256" key="4">
    <source>
        <dbReference type="SAM" id="Phobius"/>
    </source>
</evidence>
<evidence type="ECO:0000256" key="1">
    <source>
        <dbReference type="ARBA" id="ARBA00023015"/>
    </source>
</evidence>
<dbReference type="Gene3D" id="1.10.10.1320">
    <property type="entry name" value="Anti-sigma factor, zinc-finger domain"/>
    <property type="match status" value="1"/>
</dbReference>
<reference evidence="6" key="1">
    <citation type="submission" date="2021-03" db="EMBL/GenBank/DDBJ databases">
        <authorList>
            <person name="Kanchanasin P."/>
            <person name="Saeng-In P."/>
            <person name="Phongsopitanun W."/>
            <person name="Yuki M."/>
            <person name="Kudo T."/>
            <person name="Ohkuma M."/>
            <person name="Tanasupawat S."/>
        </authorList>
    </citation>
    <scope>NUCLEOTIDE SEQUENCE</scope>
    <source>
        <strain evidence="6">GKU 128</strain>
    </source>
</reference>
<proteinExistence type="predicted"/>
<dbReference type="Pfam" id="PF13490">
    <property type="entry name" value="zf-HC2"/>
    <property type="match status" value="1"/>
</dbReference>
<keyword evidence="7" id="KW-1185">Reference proteome</keyword>
<keyword evidence="4" id="KW-0812">Transmembrane</keyword>
<evidence type="ECO:0000313" key="6">
    <source>
        <dbReference type="EMBL" id="MBO2450295.1"/>
    </source>
</evidence>
<protein>
    <submittedName>
        <fullName evidence="6">Zf-HC2 domain-containing protein</fullName>
    </submittedName>
</protein>
<comment type="caution">
    <text evidence="6">The sequence shown here is derived from an EMBL/GenBank/DDBJ whole genome shotgun (WGS) entry which is preliminary data.</text>
</comment>
<evidence type="ECO:0000259" key="5">
    <source>
        <dbReference type="Pfam" id="PF13490"/>
    </source>
</evidence>
<dbReference type="InterPro" id="IPR041916">
    <property type="entry name" value="Anti_sigma_zinc_sf"/>
</dbReference>
<evidence type="ECO:0000313" key="7">
    <source>
        <dbReference type="Proteomes" id="UP000669179"/>
    </source>
</evidence>
<gene>
    <name evidence="6" type="ORF">J4573_24555</name>
</gene>
<dbReference type="InterPro" id="IPR027383">
    <property type="entry name" value="Znf_put"/>
</dbReference>
<keyword evidence="4" id="KW-0472">Membrane</keyword>
<sequence length="297" mass="29865">MSSQIEHTDVGAYALGLLEEDDKRAFEAHLQNCPACRAELGGMAGLANALSGVGSIADEIMGLDGNGPPAPGAHPASGAVPPPATVQFSGTAPTTGAVPAPDAGPPGAVPPPRTDAGSASAPPPGVIDLLERRRRAERRHRRGTYLIGSVAAAALLATGLTVGSAIGGGDGGTGGDHNHTPAQALVIWGERHNGSDAKTGASGLVGLESKGWGTHVGLELRGVHGPLKCKLEAVSKTGVRDTVTTWAVPNKGYGVPGQPNPLIVHGGTAIPRQDLARFEVRIDNGGTDGGQLLSIPL</sequence>
<feature type="transmembrane region" description="Helical" evidence="4">
    <location>
        <begin position="143"/>
        <end position="166"/>
    </location>
</feature>
<dbReference type="EMBL" id="JAGEOJ010000010">
    <property type="protein sequence ID" value="MBO2450295.1"/>
    <property type="molecule type" value="Genomic_DNA"/>
</dbReference>
<evidence type="ECO:0000256" key="3">
    <source>
        <dbReference type="SAM" id="MobiDB-lite"/>
    </source>
</evidence>
<feature type="domain" description="Putative zinc-finger" evidence="5">
    <location>
        <begin position="10"/>
        <end position="37"/>
    </location>
</feature>
<organism evidence="6 7">
    <name type="scientific">Actinomadura barringtoniae</name>
    <dbReference type="NCBI Taxonomy" id="1427535"/>
    <lineage>
        <taxon>Bacteria</taxon>
        <taxon>Bacillati</taxon>
        <taxon>Actinomycetota</taxon>
        <taxon>Actinomycetes</taxon>
        <taxon>Streptosporangiales</taxon>
        <taxon>Thermomonosporaceae</taxon>
        <taxon>Actinomadura</taxon>
    </lineage>
</organism>
<evidence type="ECO:0000256" key="2">
    <source>
        <dbReference type="ARBA" id="ARBA00023163"/>
    </source>
</evidence>
<feature type="region of interest" description="Disordered" evidence="3">
    <location>
        <begin position="62"/>
        <end position="129"/>
    </location>
</feature>
<dbReference type="Proteomes" id="UP000669179">
    <property type="component" value="Unassembled WGS sequence"/>
</dbReference>
<keyword evidence="1" id="KW-0805">Transcription regulation</keyword>